<dbReference type="InterPro" id="IPR023214">
    <property type="entry name" value="HAD_sf"/>
</dbReference>
<proteinExistence type="inferred from homology"/>
<dbReference type="GO" id="GO:0005829">
    <property type="term" value="C:cytosol"/>
    <property type="evidence" value="ECO:0007669"/>
    <property type="project" value="TreeGrafter"/>
</dbReference>
<reference evidence="6" key="1">
    <citation type="submission" date="2018-06" db="EMBL/GenBank/DDBJ databases">
        <title>Aestuariibacter litoralis strain KCTC 52945T.</title>
        <authorList>
            <person name="Li X."/>
            <person name="Salam N."/>
            <person name="Li J.-L."/>
            <person name="Chen Y.-M."/>
            <person name="Yang Z.-W."/>
            <person name="Zhang L.-Y."/>
            <person name="Han M.-X."/>
            <person name="Xiao M."/>
            <person name="Li W.-J."/>
        </authorList>
    </citation>
    <scope>NUCLEOTIDE SEQUENCE [LARGE SCALE GENOMIC DNA]</scope>
    <source>
        <strain evidence="6">KCTC 52945</strain>
    </source>
</reference>
<dbReference type="SUPFAM" id="SSF53271">
    <property type="entry name" value="PRTase-like"/>
    <property type="match status" value="1"/>
</dbReference>
<evidence type="ECO:0000256" key="3">
    <source>
        <dbReference type="ARBA" id="ARBA00006171"/>
    </source>
</evidence>
<dbReference type="EC" id="3.1.3.18" evidence="4"/>
<evidence type="ECO:0000256" key="2">
    <source>
        <dbReference type="ARBA" id="ARBA00004818"/>
    </source>
</evidence>
<dbReference type="InterPro" id="IPR041492">
    <property type="entry name" value="HAD_2"/>
</dbReference>
<dbReference type="SUPFAM" id="SSF56784">
    <property type="entry name" value="HAD-like"/>
    <property type="match status" value="1"/>
</dbReference>
<dbReference type="Gene3D" id="3.40.50.2020">
    <property type="match status" value="1"/>
</dbReference>
<dbReference type="PANTHER" id="PTHR43434:SF1">
    <property type="entry name" value="PHOSPHOGLYCOLATE PHOSPHATASE"/>
    <property type="match status" value="1"/>
</dbReference>
<dbReference type="Proteomes" id="UP000248795">
    <property type="component" value="Unassembled WGS sequence"/>
</dbReference>
<comment type="pathway">
    <text evidence="2">Organic acid metabolism; glycolate biosynthesis; glycolate from 2-phosphoglycolate: step 1/1.</text>
</comment>
<dbReference type="InterPro" id="IPR050155">
    <property type="entry name" value="HAD-like_hydrolase_sf"/>
</dbReference>
<dbReference type="InterPro" id="IPR000836">
    <property type="entry name" value="PRTase_dom"/>
</dbReference>
<keyword evidence="6" id="KW-1185">Reference proteome</keyword>
<comment type="similarity">
    <text evidence="3">Belongs to the HAD-like hydrolase superfamily. CbbY/CbbZ/Gph/YieH family.</text>
</comment>
<evidence type="ECO:0000313" key="5">
    <source>
        <dbReference type="EMBL" id="PZF75832.1"/>
    </source>
</evidence>
<comment type="caution">
    <text evidence="5">The sequence shown here is derived from an EMBL/GenBank/DDBJ whole genome shotgun (WGS) entry which is preliminary data.</text>
</comment>
<dbReference type="Pfam" id="PF13419">
    <property type="entry name" value="HAD_2"/>
    <property type="match status" value="1"/>
</dbReference>
<comment type="catalytic activity">
    <reaction evidence="1">
        <text>2-phosphoglycolate + H2O = glycolate + phosphate</text>
        <dbReference type="Rhea" id="RHEA:14369"/>
        <dbReference type="ChEBI" id="CHEBI:15377"/>
        <dbReference type="ChEBI" id="CHEBI:29805"/>
        <dbReference type="ChEBI" id="CHEBI:43474"/>
        <dbReference type="ChEBI" id="CHEBI:58033"/>
        <dbReference type="EC" id="3.1.3.18"/>
    </reaction>
</comment>
<evidence type="ECO:0000313" key="6">
    <source>
        <dbReference type="Proteomes" id="UP000248795"/>
    </source>
</evidence>
<sequence>MLPNRDVAVFELLLFDLDDTLLRTADLKEVRELGRNSDTEEYRIRVRTAYSMNSKRLIYSVDLLRVIRSDFPSLKIGVFTRAPRSYAETVLACAYPGFEWDVMVAFEDVKRTKPFGMGIHQAMDAFGLERLDHVLMVGDQDTDVRAAYNAGVAVVLNTSSWAIDRTYDNWNSLAHIPDAIIDDPEDLLGVLQALPKYQPDLERLLAGIKESIRPRRYDRVGKFIPKAVAIDKTPYPVFVCGRSFAGYRSISEREKWHLLSKSVQENKDSTVFPEEWVNSIHGFIRKKYPELAFSGNLVVSVVPHRPGRTPRLENFLRQIEACVRENTFTGSDRITFEPELLAYRDGVLSNHKFHLNAAERFGNVRDHLYVKKPDAVMPRKMVLVIDDVCTTGASLIYAGKFLEAAGSGEVTRLAISMNIGNVLYD</sequence>
<organism evidence="5 6">
    <name type="scientific">Aestuariivirga litoralis</name>
    <dbReference type="NCBI Taxonomy" id="2650924"/>
    <lineage>
        <taxon>Bacteria</taxon>
        <taxon>Pseudomonadati</taxon>
        <taxon>Pseudomonadota</taxon>
        <taxon>Alphaproteobacteria</taxon>
        <taxon>Hyphomicrobiales</taxon>
        <taxon>Aestuariivirgaceae</taxon>
        <taxon>Aestuariivirga</taxon>
    </lineage>
</organism>
<dbReference type="Gene3D" id="3.40.50.1000">
    <property type="entry name" value="HAD superfamily/HAD-like"/>
    <property type="match status" value="1"/>
</dbReference>
<name>A0A2W2AQE8_9HYPH</name>
<protein>
    <recommendedName>
        <fullName evidence="4">phosphoglycolate phosphatase</fullName>
        <ecNumber evidence="4">3.1.3.18</ecNumber>
    </recommendedName>
</protein>
<evidence type="ECO:0000256" key="4">
    <source>
        <dbReference type="ARBA" id="ARBA00013078"/>
    </source>
</evidence>
<dbReference type="GO" id="GO:0006281">
    <property type="term" value="P:DNA repair"/>
    <property type="evidence" value="ECO:0007669"/>
    <property type="project" value="TreeGrafter"/>
</dbReference>
<dbReference type="AlphaFoldDB" id="A0A2W2AQE8"/>
<gene>
    <name evidence="5" type="ORF">DK847_16555</name>
</gene>
<accession>A0A2W2AQE8</accession>
<dbReference type="PANTHER" id="PTHR43434">
    <property type="entry name" value="PHOSPHOGLYCOLATE PHOSPHATASE"/>
    <property type="match status" value="1"/>
</dbReference>
<dbReference type="InterPro" id="IPR029057">
    <property type="entry name" value="PRTase-like"/>
</dbReference>
<dbReference type="InterPro" id="IPR036412">
    <property type="entry name" value="HAD-like_sf"/>
</dbReference>
<evidence type="ECO:0000256" key="1">
    <source>
        <dbReference type="ARBA" id="ARBA00000830"/>
    </source>
</evidence>
<dbReference type="GO" id="GO:0008967">
    <property type="term" value="F:phosphoglycolate phosphatase activity"/>
    <property type="evidence" value="ECO:0007669"/>
    <property type="project" value="UniProtKB-EC"/>
</dbReference>
<dbReference type="EMBL" id="QKVK01000008">
    <property type="protein sequence ID" value="PZF75832.1"/>
    <property type="molecule type" value="Genomic_DNA"/>
</dbReference>
<dbReference type="CDD" id="cd06223">
    <property type="entry name" value="PRTases_typeI"/>
    <property type="match status" value="1"/>
</dbReference>